<dbReference type="GO" id="GO:0000781">
    <property type="term" value="C:chromosome, telomeric region"/>
    <property type="evidence" value="ECO:0007669"/>
    <property type="project" value="UniProtKB-ARBA"/>
</dbReference>
<keyword evidence="5 11" id="KW-1133">Transmembrane helix</keyword>
<gene>
    <name evidence="13" type="ORF">H920_14059</name>
</gene>
<keyword evidence="14" id="KW-1185">Reference proteome</keyword>
<evidence type="ECO:0000256" key="8">
    <source>
        <dbReference type="ARBA" id="ARBA00023204"/>
    </source>
</evidence>
<keyword evidence="7 11" id="KW-0472">Membrane</keyword>
<evidence type="ECO:0000256" key="3">
    <source>
        <dbReference type="ARBA" id="ARBA00022692"/>
    </source>
</evidence>
<dbReference type="PANTHER" id="PTHR12191">
    <property type="entry name" value="SOLUTE CARRIER FAMILY 39"/>
    <property type="match status" value="1"/>
</dbReference>
<keyword evidence="6" id="KW-0238">DNA-binding</keyword>
<feature type="region of interest" description="Disordered" evidence="10">
    <location>
        <begin position="554"/>
        <end position="586"/>
    </location>
</feature>
<feature type="transmembrane region" description="Helical" evidence="11">
    <location>
        <begin position="718"/>
        <end position="738"/>
    </location>
</feature>
<dbReference type="InterPro" id="IPR048970">
    <property type="entry name" value="OB_Ssb-like"/>
</dbReference>
<dbReference type="GO" id="GO:0005886">
    <property type="term" value="C:plasma membrane"/>
    <property type="evidence" value="ECO:0007669"/>
    <property type="project" value="TreeGrafter"/>
</dbReference>
<comment type="similarity">
    <text evidence="2">Belongs to the ZIP transporter (TC 2.A.5) family.</text>
</comment>
<dbReference type="InterPro" id="IPR050799">
    <property type="entry name" value="ZIP_Transporter"/>
</dbReference>
<evidence type="ECO:0000256" key="2">
    <source>
        <dbReference type="ARBA" id="ARBA00006939"/>
    </source>
</evidence>
<dbReference type="GO" id="GO:0003677">
    <property type="term" value="F:DNA binding"/>
    <property type="evidence" value="ECO:0007669"/>
    <property type="project" value="UniProtKB-KW"/>
</dbReference>
<name>A0A091D229_FUKDA</name>
<dbReference type="InterPro" id="IPR003689">
    <property type="entry name" value="ZIP"/>
</dbReference>
<dbReference type="PANTHER" id="PTHR12191:SF17">
    <property type="entry name" value="ZINC TRANSPORTER ZIP5"/>
    <property type="match status" value="1"/>
</dbReference>
<feature type="transmembrane region" description="Helical" evidence="11">
    <location>
        <begin position="685"/>
        <end position="706"/>
    </location>
</feature>
<dbReference type="STRING" id="885580.ENSFDAP00000001685"/>
<dbReference type="SUPFAM" id="SSF50249">
    <property type="entry name" value="Nucleic acid-binding proteins"/>
    <property type="match status" value="1"/>
</dbReference>
<dbReference type="Pfam" id="PF02535">
    <property type="entry name" value="Zip"/>
    <property type="match status" value="1"/>
</dbReference>
<feature type="transmembrane region" description="Helical" evidence="11">
    <location>
        <begin position="453"/>
        <end position="476"/>
    </location>
</feature>
<organism evidence="13 14">
    <name type="scientific">Fukomys damarensis</name>
    <name type="common">Damaraland mole rat</name>
    <name type="synonym">Cryptomys damarensis</name>
    <dbReference type="NCBI Taxonomy" id="885580"/>
    <lineage>
        <taxon>Eukaryota</taxon>
        <taxon>Metazoa</taxon>
        <taxon>Chordata</taxon>
        <taxon>Craniata</taxon>
        <taxon>Vertebrata</taxon>
        <taxon>Euteleostomi</taxon>
        <taxon>Mammalia</taxon>
        <taxon>Eutheria</taxon>
        <taxon>Euarchontoglires</taxon>
        <taxon>Glires</taxon>
        <taxon>Rodentia</taxon>
        <taxon>Hystricomorpha</taxon>
        <taxon>Bathyergidae</taxon>
        <taxon>Fukomys</taxon>
    </lineage>
</organism>
<comment type="subcellular location">
    <subcellularLocation>
        <location evidence="1">Membrane</location>
        <topology evidence="1">Multi-pass membrane protein</topology>
    </subcellularLocation>
</comment>
<evidence type="ECO:0000259" key="12">
    <source>
        <dbReference type="Pfam" id="PF21473"/>
    </source>
</evidence>
<dbReference type="GO" id="GO:0071578">
    <property type="term" value="P:zinc ion import across plasma membrane"/>
    <property type="evidence" value="ECO:0007669"/>
    <property type="project" value="TreeGrafter"/>
</dbReference>
<dbReference type="Gene3D" id="2.40.50.140">
    <property type="entry name" value="Nucleic acid-binding proteins"/>
    <property type="match status" value="1"/>
</dbReference>
<feature type="transmembrane region" description="Helical" evidence="11">
    <location>
        <begin position="496"/>
        <end position="515"/>
    </location>
</feature>
<dbReference type="GO" id="GO:0005385">
    <property type="term" value="F:zinc ion transmembrane transporter activity"/>
    <property type="evidence" value="ECO:0007669"/>
    <property type="project" value="TreeGrafter"/>
</dbReference>
<evidence type="ECO:0000256" key="9">
    <source>
        <dbReference type="ARBA" id="ARBA00045824"/>
    </source>
</evidence>
<dbReference type="eggNOG" id="KOG2693">
    <property type="taxonomic scope" value="Eukaryota"/>
</dbReference>
<dbReference type="FunFam" id="2.40.50.140:FF:000072">
    <property type="entry name" value="SOSS complex subunit B2"/>
    <property type="match status" value="1"/>
</dbReference>
<dbReference type="GO" id="GO:0140410">
    <property type="term" value="F:monoatomic cation:bicarbonate symporter activity"/>
    <property type="evidence" value="ECO:0007669"/>
    <property type="project" value="TreeGrafter"/>
</dbReference>
<sequence>MSSFLMTSSITKEEMHCHNQEHAIKRNTEKKVGYPGSSSMTTETFVKDIKPGLKNLNLIFIVLETGRVTKTKDGHEVRTCKVADKTGSINISVWDDVGNLIQPGDIIRLTKGYASVFKGCLTLYTGRGGDLQKIGEFCMVYSEVPNFSEPNPEYSTQQAPNKTVQNDSSLPATQAATGPPSVSPGPSPQDVPGGIKAGTKASNLLSPMMGPLVGHLLAALCVGVVLGWVRGSVPNLGPAEQEQNHYLAQLFGLYGENGTLTARGLARLLHSLGLGRVQGIRLGHHGPPTGRVAPSSEDNLTQRLQDPELSVDVWAGMPLGSSGWGDLEDSKSPHLPQGPAPSGLDLFHRLLLLDHSLADHLNEDCLNGSQLLVNFGLSPAAPLTPRQFALLCPALLYQIDSRVCTQVPAPAPPGNLLPALLHSALAVLLLSLPAPLSLLLLRLLGPRLLQPLLGFLGALAVGTLCGDALLHLLPHAQGRQHAGPSGLLEKDLGPELSVLGGLFLLFMLENVLGLFRHRGLRPRCCRRKRRDLGTPNPDPEDSTGMALWPLQAAPEPGAQGQREQNSHSPPTSAAPGHQGHSHGHQGGGGAHITWMVLLGDGLHNLTDGLAIGAAFSDGFSSGLSTTVAVFCHELPHELGDFAMLLQAGLSFRRLLLLSLLSGALGLGGAGLGVGLSLGPVPLTPWVFGVTAGIFLYVALVDMLPALLRPPEPLPMLHVLLQGLGLLLGGSLMFTIVLLEEQLLPLVPDG</sequence>
<evidence type="ECO:0000256" key="5">
    <source>
        <dbReference type="ARBA" id="ARBA00022989"/>
    </source>
</evidence>
<feature type="transmembrane region" description="Helical" evidence="11">
    <location>
        <begin position="654"/>
        <end position="673"/>
    </location>
</feature>
<protein>
    <submittedName>
        <fullName evidence="13">Zinc transporter ZIP5</fullName>
    </submittedName>
</protein>
<dbReference type="GO" id="GO:0006281">
    <property type="term" value="P:DNA repair"/>
    <property type="evidence" value="ECO:0007669"/>
    <property type="project" value="UniProtKB-KW"/>
</dbReference>
<feature type="transmembrane region" description="Helical" evidence="11">
    <location>
        <begin position="419"/>
        <end position="441"/>
    </location>
</feature>
<evidence type="ECO:0000256" key="1">
    <source>
        <dbReference type="ARBA" id="ARBA00004141"/>
    </source>
</evidence>
<feature type="compositionally biased region" description="Polar residues" evidence="10">
    <location>
        <begin position="153"/>
        <end position="176"/>
    </location>
</feature>
<evidence type="ECO:0000256" key="6">
    <source>
        <dbReference type="ARBA" id="ARBA00023125"/>
    </source>
</evidence>
<dbReference type="GO" id="GO:0030003">
    <property type="term" value="P:intracellular monoatomic cation homeostasis"/>
    <property type="evidence" value="ECO:0007669"/>
    <property type="project" value="TreeGrafter"/>
</dbReference>
<evidence type="ECO:0000313" key="13">
    <source>
        <dbReference type="EMBL" id="KFO24573.1"/>
    </source>
</evidence>
<reference evidence="13 14" key="1">
    <citation type="submission" date="2013-11" db="EMBL/GenBank/DDBJ databases">
        <title>The Damaraland mole rat (Fukomys damarensis) genome and evolution of African mole rats.</title>
        <authorList>
            <person name="Gladyshev V.N."/>
            <person name="Fang X."/>
        </authorList>
    </citation>
    <scope>NUCLEOTIDE SEQUENCE [LARGE SCALE GENOMIC DNA]</scope>
    <source>
        <tissue evidence="13">Liver</tissue>
    </source>
</reference>
<accession>A0A091D229</accession>
<dbReference type="Proteomes" id="UP000028990">
    <property type="component" value="Unassembled WGS sequence"/>
</dbReference>
<dbReference type="InterPro" id="IPR012340">
    <property type="entry name" value="NA-bd_OB-fold"/>
</dbReference>
<dbReference type="EMBL" id="KN123543">
    <property type="protein sequence ID" value="KFO24573.1"/>
    <property type="molecule type" value="Genomic_DNA"/>
</dbReference>
<evidence type="ECO:0000256" key="10">
    <source>
        <dbReference type="SAM" id="MobiDB-lite"/>
    </source>
</evidence>
<feature type="region of interest" description="Disordered" evidence="10">
    <location>
        <begin position="149"/>
        <end position="198"/>
    </location>
</feature>
<comment type="function">
    <text evidence="9">Component of the SOSS complex, a multiprotein complex that functions downstream of the MRN complex to promote DNA repair and G2/M checkpoint. In the SOSS complex, acts as a sensor of single-stranded DNA that binds to single-stranded DNA, in particular to polypyrimidines. The SOSS complex associates with DNA lesions and influences diverse endpoints in the cellular DNA damage response including cell-cycle checkpoint activation, recombinational repair and maintenance of genomic stability. Required for efficient homologous recombination-dependent repair of double-strand breaks (DSBs) and ATM-dependent signaling pathways.</text>
</comment>
<evidence type="ECO:0000256" key="4">
    <source>
        <dbReference type="ARBA" id="ARBA00022763"/>
    </source>
</evidence>
<proteinExistence type="inferred from homology"/>
<feature type="compositionally biased region" description="Polar residues" evidence="10">
    <location>
        <begin position="561"/>
        <end position="571"/>
    </location>
</feature>
<evidence type="ECO:0000256" key="11">
    <source>
        <dbReference type="SAM" id="Phobius"/>
    </source>
</evidence>
<feature type="domain" description="Single-stranded DNA binding protein Ssb-like OB fold" evidence="12">
    <location>
        <begin position="50"/>
        <end position="131"/>
    </location>
</feature>
<keyword evidence="4" id="KW-0227">DNA damage</keyword>
<dbReference type="Pfam" id="PF21473">
    <property type="entry name" value="OB_Ssb-like"/>
    <property type="match status" value="1"/>
</dbReference>
<dbReference type="CDD" id="cd04491">
    <property type="entry name" value="SoSSB_OBF"/>
    <property type="match status" value="1"/>
</dbReference>
<evidence type="ECO:0000256" key="7">
    <source>
        <dbReference type="ARBA" id="ARBA00023136"/>
    </source>
</evidence>
<keyword evidence="8" id="KW-0234">DNA repair</keyword>
<evidence type="ECO:0000313" key="14">
    <source>
        <dbReference type="Proteomes" id="UP000028990"/>
    </source>
</evidence>
<dbReference type="AlphaFoldDB" id="A0A091D229"/>
<keyword evidence="3 11" id="KW-0812">Transmembrane</keyword>